<keyword evidence="2" id="KW-0812">Transmembrane</keyword>
<dbReference type="Gene3D" id="2.130.10.10">
    <property type="entry name" value="YVTN repeat-like/Quinoprotein amine dehydrogenase"/>
    <property type="match status" value="3"/>
</dbReference>
<dbReference type="Pfam" id="PF07494">
    <property type="entry name" value="Reg_prop"/>
    <property type="match status" value="3"/>
</dbReference>
<dbReference type="GO" id="GO:0016020">
    <property type="term" value="C:membrane"/>
    <property type="evidence" value="ECO:0007669"/>
    <property type="project" value="InterPro"/>
</dbReference>
<keyword evidence="2" id="KW-0472">Membrane</keyword>
<dbReference type="InterPro" id="IPR036890">
    <property type="entry name" value="HATPase_C_sf"/>
</dbReference>
<dbReference type="SUPFAM" id="SSF49299">
    <property type="entry name" value="PKD domain"/>
    <property type="match status" value="1"/>
</dbReference>
<protein>
    <recommendedName>
        <fullName evidence="3">Histidine kinase domain-containing protein</fullName>
    </recommendedName>
</protein>
<reference evidence="4 5" key="1">
    <citation type="submission" date="2019-11" db="EMBL/GenBank/DDBJ databases">
        <title>Spirosoma endbachense sp. nov., isolated from a natural salt meadow.</title>
        <authorList>
            <person name="Rojas J."/>
            <person name="Ambika Manirajan B."/>
            <person name="Ratering S."/>
            <person name="Suarez C."/>
            <person name="Geissler-Plaum R."/>
            <person name="Schnell S."/>
        </authorList>
    </citation>
    <scope>NUCLEOTIDE SEQUENCE [LARGE SCALE GENOMIC DNA]</scope>
    <source>
        <strain evidence="4 5">I-24</strain>
    </source>
</reference>
<dbReference type="Gene3D" id="3.30.565.10">
    <property type="entry name" value="Histidine kinase-like ATPase, C-terminal domain"/>
    <property type="match status" value="1"/>
</dbReference>
<dbReference type="SUPFAM" id="SSF55874">
    <property type="entry name" value="ATPase domain of HSP90 chaperone/DNA topoisomerase II/histidine kinase"/>
    <property type="match status" value="1"/>
</dbReference>
<dbReference type="AlphaFoldDB" id="A0A6P1W3K1"/>
<dbReference type="InterPro" id="IPR011110">
    <property type="entry name" value="Reg_prop"/>
</dbReference>
<dbReference type="InterPro" id="IPR013783">
    <property type="entry name" value="Ig-like_fold"/>
</dbReference>
<dbReference type="InterPro" id="IPR011712">
    <property type="entry name" value="Sig_transdc_His_kin_sub3_dim/P"/>
</dbReference>
<dbReference type="PANTHER" id="PTHR43547:SF2">
    <property type="entry name" value="HYBRID SIGNAL TRANSDUCTION HISTIDINE KINASE C"/>
    <property type="match status" value="1"/>
</dbReference>
<proteinExistence type="predicted"/>
<dbReference type="RefSeq" id="WP_162389535.1">
    <property type="nucleotide sequence ID" value="NZ_CP045997.1"/>
</dbReference>
<feature type="domain" description="Histidine kinase" evidence="3">
    <location>
        <begin position="837"/>
        <end position="1028"/>
    </location>
</feature>
<name>A0A6P1W3K1_9BACT</name>
<dbReference type="Pfam" id="PF07730">
    <property type="entry name" value="HisKA_3"/>
    <property type="match status" value="1"/>
</dbReference>
<dbReference type="Proteomes" id="UP000464577">
    <property type="component" value="Chromosome"/>
</dbReference>
<dbReference type="InterPro" id="IPR035986">
    <property type="entry name" value="PKD_dom_sf"/>
</dbReference>
<dbReference type="InterPro" id="IPR015943">
    <property type="entry name" value="WD40/YVTN_repeat-like_dom_sf"/>
</dbReference>
<keyword evidence="5" id="KW-1185">Reference proteome</keyword>
<evidence type="ECO:0000313" key="4">
    <source>
        <dbReference type="EMBL" id="QHV99128.1"/>
    </source>
</evidence>
<dbReference type="InterPro" id="IPR005467">
    <property type="entry name" value="His_kinase_dom"/>
</dbReference>
<dbReference type="InterPro" id="IPR011123">
    <property type="entry name" value="Y_Y_Y"/>
</dbReference>
<dbReference type="Gene3D" id="2.60.40.10">
    <property type="entry name" value="Immunoglobulins"/>
    <property type="match status" value="1"/>
</dbReference>
<keyword evidence="2" id="KW-1133">Transmembrane helix</keyword>
<dbReference type="SUPFAM" id="SSF63829">
    <property type="entry name" value="Calcium-dependent phosphotriesterase"/>
    <property type="match status" value="3"/>
</dbReference>
<dbReference type="Pfam" id="PF07495">
    <property type="entry name" value="Y_Y_Y"/>
    <property type="match status" value="1"/>
</dbReference>
<dbReference type="EMBL" id="CP045997">
    <property type="protein sequence ID" value="QHV99128.1"/>
    <property type="molecule type" value="Genomic_DNA"/>
</dbReference>
<organism evidence="4 5">
    <name type="scientific">Spirosoma endbachense</name>
    <dbReference type="NCBI Taxonomy" id="2666025"/>
    <lineage>
        <taxon>Bacteria</taxon>
        <taxon>Pseudomonadati</taxon>
        <taxon>Bacteroidota</taxon>
        <taxon>Cytophagia</taxon>
        <taxon>Cytophagales</taxon>
        <taxon>Cytophagaceae</taxon>
        <taxon>Spirosoma</taxon>
    </lineage>
</organism>
<dbReference type="Gene3D" id="1.20.5.1930">
    <property type="match status" value="1"/>
</dbReference>
<dbReference type="GO" id="GO:0046983">
    <property type="term" value="F:protein dimerization activity"/>
    <property type="evidence" value="ECO:0007669"/>
    <property type="project" value="InterPro"/>
</dbReference>
<evidence type="ECO:0000256" key="1">
    <source>
        <dbReference type="ARBA" id="ARBA00022553"/>
    </source>
</evidence>
<evidence type="ECO:0000313" key="5">
    <source>
        <dbReference type="Proteomes" id="UP000464577"/>
    </source>
</evidence>
<sequence length="1028" mass="115926">MFTGIRLLRSGLVGWLLAVWLSVGLRAQSAEVPFVRYTTEQGLSNDVITAIAKDPRGFLWIGTLNGLNRFDGVQFKIFKRTGQAKDLPGNYIVSNGITPDRNGYLWISTNRGLYRFDPIRERGQTIMLPQLQDKQADNDFISPVRFDQAGMGWFSSVDRLYRIDPQTLQLTAYSLPYATPTSYATPVPDRSGQLWLFMPGTLYRFDRATRQWTYVIGKKPIYATGAVDVIGLFESRNGQLFAQLAPWGLLRYDAKTNRFVKYLDHQLLVTEMAEAKGTDGKPVFWLGGLSQLTRYEPDKNKYTDFARIIDDPNSYPGGITGPLYNDSLTNALWVGTTHGLAVIDPLALKFGRQLVRVADDKELIENVQVIKQDRRNDSVYWGITDKVNLFRWNRQQSTLQAVPVPTSIAGKRSYALTQDLAGRVWVGLENGVGIYNPTTNQWQYRQDFLSDEADFTTDKRKLSVPNSSKNYPRVSVKQLYQDHRGRIWLGSVRRGLFWYDPATDQIRSWPIKGDSGQSLGVSRIQEDSRGRLWILTTRGLVRISPDRNHTVRVQIKTTGRTVQPSDQLQSTFLVDKARNVWLSGIDFLVKADTNGRISQTYTLANGLLADHIFGIAEDKRGHLWLATDEQLHELDPATGRFQYYSKASGLMANSLFQPITQNRQGELFIGAEGGFTYFRPEQLRQNRVPPPVVITEVRVNNHPRALEPAQSIQLAPGETTLTVAFAALNYSQSTKNRYAYRLVDFDDEWITTDARTATYTNLAPGNYQLRIRAANNDGIWNQTGTTLLIRVIPAYYQTLWFKLLILAVIIGALWGIYRNRQIQQQRVARIRDRIAKDLHDDIGSTLSSIRIFSDVVQTQIADVRPESVPLLQRISANASTLAESMQDIIWTTKARHDGLDDVVSRMREFGLRLTEAKGITFTMTVAEPFPALKLNVEQRRNMYLIFKESVNNAVKYADCTRVDVTLTVTGRQLHVLIQDDGQGFDPGTVRSGNGLANLQTRAHDIRAKLAISSAPGAGTSISLTATLS</sequence>
<dbReference type="CDD" id="cd00146">
    <property type="entry name" value="PKD"/>
    <property type="match status" value="1"/>
</dbReference>
<accession>A0A6P1W3K1</accession>
<evidence type="ECO:0000256" key="2">
    <source>
        <dbReference type="SAM" id="Phobius"/>
    </source>
</evidence>
<dbReference type="CDD" id="cd16917">
    <property type="entry name" value="HATPase_UhpB-NarQ-NarX-like"/>
    <property type="match status" value="1"/>
</dbReference>
<gene>
    <name evidence="4" type="ORF">GJR95_30800</name>
</gene>
<dbReference type="PROSITE" id="PS50109">
    <property type="entry name" value="HIS_KIN"/>
    <property type="match status" value="1"/>
</dbReference>
<feature type="transmembrane region" description="Helical" evidence="2">
    <location>
        <begin position="799"/>
        <end position="817"/>
    </location>
</feature>
<keyword evidence="1" id="KW-0597">Phosphoprotein</keyword>
<dbReference type="KEGG" id="senf:GJR95_30800"/>
<dbReference type="PANTHER" id="PTHR43547">
    <property type="entry name" value="TWO-COMPONENT HISTIDINE KINASE"/>
    <property type="match status" value="1"/>
</dbReference>
<dbReference type="InterPro" id="IPR003594">
    <property type="entry name" value="HATPase_dom"/>
</dbReference>
<dbReference type="Pfam" id="PF02518">
    <property type="entry name" value="HATPase_c"/>
    <property type="match status" value="1"/>
</dbReference>
<dbReference type="GO" id="GO:0000155">
    <property type="term" value="F:phosphorelay sensor kinase activity"/>
    <property type="evidence" value="ECO:0007669"/>
    <property type="project" value="InterPro"/>
</dbReference>
<evidence type="ECO:0000259" key="3">
    <source>
        <dbReference type="PROSITE" id="PS50109"/>
    </source>
</evidence>